<keyword evidence="2" id="KW-1185">Reference proteome</keyword>
<reference evidence="1 2" key="1">
    <citation type="submission" date="2022-01" db="EMBL/GenBank/DDBJ databases">
        <authorList>
            <person name="Xiong W."/>
            <person name="Schranz E."/>
        </authorList>
    </citation>
    <scope>NUCLEOTIDE SEQUENCE [LARGE SCALE GENOMIC DNA]</scope>
</reference>
<organism evidence="1 2">
    <name type="scientific">Lactuca virosa</name>
    <dbReference type="NCBI Taxonomy" id="75947"/>
    <lineage>
        <taxon>Eukaryota</taxon>
        <taxon>Viridiplantae</taxon>
        <taxon>Streptophyta</taxon>
        <taxon>Embryophyta</taxon>
        <taxon>Tracheophyta</taxon>
        <taxon>Spermatophyta</taxon>
        <taxon>Magnoliopsida</taxon>
        <taxon>eudicotyledons</taxon>
        <taxon>Gunneridae</taxon>
        <taxon>Pentapetalae</taxon>
        <taxon>asterids</taxon>
        <taxon>campanulids</taxon>
        <taxon>Asterales</taxon>
        <taxon>Asteraceae</taxon>
        <taxon>Cichorioideae</taxon>
        <taxon>Cichorieae</taxon>
        <taxon>Lactucinae</taxon>
        <taxon>Lactuca</taxon>
    </lineage>
</organism>
<evidence type="ECO:0000313" key="1">
    <source>
        <dbReference type="EMBL" id="CAH1414708.1"/>
    </source>
</evidence>
<comment type="caution">
    <text evidence="1">The sequence shown here is derived from an EMBL/GenBank/DDBJ whole genome shotgun (WGS) entry which is preliminary data.</text>
</comment>
<accession>A0AAU9LQJ1</accession>
<gene>
    <name evidence="1" type="ORF">LVIROSA_LOCUS2608</name>
</gene>
<dbReference type="AlphaFoldDB" id="A0AAU9LQJ1"/>
<dbReference type="Proteomes" id="UP001157418">
    <property type="component" value="Unassembled WGS sequence"/>
</dbReference>
<evidence type="ECO:0000313" key="2">
    <source>
        <dbReference type="Proteomes" id="UP001157418"/>
    </source>
</evidence>
<proteinExistence type="predicted"/>
<name>A0AAU9LQJ1_9ASTR</name>
<sequence>MVNEPVISSKKWIQCTLLIRCSIKKLSESIDYYQEIENATWMLTVFSCFGQYLCLHFESRVKFSSPKIKGQLQFWMCLGN</sequence>
<protein>
    <submittedName>
        <fullName evidence="1">Uncharacterized protein</fullName>
    </submittedName>
</protein>
<dbReference type="EMBL" id="CAKMRJ010000001">
    <property type="protein sequence ID" value="CAH1414708.1"/>
    <property type="molecule type" value="Genomic_DNA"/>
</dbReference>